<feature type="region of interest" description="Disordered" evidence="2">
    <location>
        <begin position="1"/>
        <end position="150"/>
    </location>
</feature>
<feature type="compositionally biased region" description="Basic and acidic residues" evidence="2">
    <location>
        <begin position="124"/>
        <end position="133"/>
    </location>
</feature>
<dbReference type="GO" id="GO:0071014">
    <property type="term" value="C:post-mRNA release spliceosomal complex"/>
    <property type="evidence" value="ECO:0007669"/>
    <property type="project" value="TreeGrafter"/>
</dbReference>
<evidence type="ECO:0000313" key="5">
    <source>
        <dbReference type="EMBL" id="GMI02261.1"/>
    </source>
</evidence>
<dbReference type="PANTHER" id="PTHR12072">
    <property type="entry name" value="CWF19, CELL CYCLE CONTROL PROTEIN"/>
    <property type="match status" value="1"/>
</dbReference>
<evidence type="ECO:0000259" key="3">
    <source>
        <dbReference type="Pfam" id="PF04676"/>
    </source>
</evidence>
<evidence type="ECO:0000259" key="4">
    <source>
        <dbReference type="Pfam" id="PF04677"/>
    </source>
</evidence>
<organism evidence="5 6">
    <name type="scientific">Triparma verrucosa</name>
    <dbReference type="NCBI Taxonomy" id="1606542"/>
    <lineage>
        <taxon>Eukaryota</taxon>
        <taxon>Sar</taxon>
        <taxon>Stramenopiles</taxon>
        <taxon>Ochrophyta</taxon>
        <taxon>Bolidophyceae</taxon>
        <taxon>Parmales</taxon>
        <taxon>Triparmaceae</taxon>
        <taxon>Triparma</taxon>
    </lineage>
</organism>
<dbReference type="EMBL" id="BRXX01000279">
    <property type="protein sequence ID" value="GMI02261.1"/>
    <property type="molecule type" value="Genomic_DNA"/>
</dbReference>
<feature type="compositionally biased region" description="Low complexity" evidence="2">
    <location>
        <begin position="16"/>
        <end position="32"/>
    </location>
</feature>
<reference evidence="6" key="1">
    <citation type="journal article" date="2023" name="Commun. Biol.">
        <title>Genome analysis of Parmales, the sister group of diatoms, reveals the evolutionary specialization of diatoms from phago-mixotrophs to photoautotrophs.</title>
        <authorList>
            <person name="Ban H."/>
            <person name="Sato S."/>
            <person name="Yoshikawa S."/>
            <person name="Yamada K."/>
            <person name="Nakamura Y."/>
            <person name="Ichinomiya M."/>
            <person name="Sato N."/>
            <person name="Blanc-Mathieu R."/>
            <person name="Endo H."/>
            <person name="Kuwata A."/>
            <person name="Ogata H."/>
        </authorList>
    </citation>
    <scope>NUCLEOTIDE SEQUENCE [LARGE SCALE GENOMIC DNA]</scope>
    <source>
        <strain evidence="6">NIES 3699</strain>
    </source>
</reference>
<accession>A0A9W7F4R2</accession>
<dbReference type="Proteomes" id="UP001165160">
    <property type="component" value="Unassembled WGS sequence"/>
</dbReference>
<sequence length="462" mass="50928">MLSGLKFGSKKRKDPPTSSSSSSNDDQPPKSKYASSGTLKLPTGGLYDPKAPKAPPKSAAPKSDNLAALQALKGNLNDPSAVPTASSASSSSSSSQSTFLNLRARPAAASQDLRTSTIRRGTLKKSDHQKEFSHGGTALHTSSVPSSSKTLQDLIDEEKTAKSIDEIFVRNLSRAGSRYKGTDGVLSSKPGDAAGGFDEEHQIDMTMFTDKKDRVTDLKKWEIERQESINASKAMSKVESRCWWWLGSNNFSERQLIKATEHLTLVKTPGAKSIVRGQTYIVPISHSSSFIECGSEVYGELSSYKKSLTELWSSQGKSCVFLETALLRKGGIWQTKIEAVPVKCSDYRMYFKSSLRELLDEDEFGNVSNKIIDLGKNKGGVRNAVPQGFSYFTASWMEKGKEEGYAIMVEDDLGFEKDFGLDVISGMEDVEKLKFNRKKADREMDEMDVEEFKGYWAKVDPF</sequence>
<dbReference type="Pfam" id="PF04677">
    <property type="entry name" value="CwfJ_C_1"/>
    <property type="match status" value="1"/>
</dbReference>
<dbReference type="GO" id="GO:0000398">
    <property type="term" value="P:mRNA splicing, via spliceosome"/>
    <property type="evidence" value="ECO:0007669"/>
    <property type="project" value="TreeGrafter"/>
</dbReference>
<gene>
    <name evidence="5" type="ORF">TrVE_jg7899</name>
</gene>
<feature type="domain" description="Cwf19-like C-terminal" evidence="4">
    <location>
        <begin position="232"/>
        <end position="346"/>
    </location>
</feature>
<comment type="similarity">
    <text evidence="1">Belongs to the CWF19 family.</text>
</comment>
<feature type="domain" description="Cwf19-like protein C-terminal" evidence="3">
    <location>
        <begin position="369"/>
        <end position="460"/>
    </location>
</feature>
<dbReference type="PANTHER" id="PTHR12072:SF5">
    <property type="entry name" value="CWF19-LIKE PROTEIN 2"/>
    <property type="match status" value="1"/>
</dbReference>
<proteinExistence type="inferred from homology"/>
<protein>
    <submittedName>
        <fullName evidence="5">Uncharacterized protein</fullName>
    </submittedName>
</protein>
<dbReference type="InterPro" id="IPR006767">
    <property type="entry name" value="Cwf19-like_C_dom-2"/>
</dbReference>
<feature type="compositionally biased region" description="Low complexity" evidence="2">
    <location>
        <begin position="85"/>
        <end position="97"/>
    </location>
</feature>
<dbReference type="InterPro" id="IPR040194">
    <property type="entry name" value="Cwf19-like"/>
</dbReference>
<name>A0A9W7F4R2_9STRA</name>
<evidence type="ECO:0000256" key="2">
    <source>
        <dbReference type="SAM" id="MobiDB-lite"/>
    </source>
</evidence>
<evidence type="ECO:0000313" key="6">
    <source>
        <dbReference type="Proteomes" id="UP001165160"/>
    </source>
</evidence>
<keyword evidence="6" id="KW-1185">Reference proteome</keyword>
<dbReference type="InterPro" id="IPR006768">
    <property type="entry name" value="Cwf19-like_C_dom-1"/>
</dbReference>
<dbReference type="Pfam" id="PF04676">
    <property type="entry name" value="CwfJ_C_2"/>
    <property type="match status" value="1"/>
</dbReference>
<comment type="caution">
    <text evidence="5">The sequence shown here is derived from an EMBL/GenBank/DDBJ whole genome shotgun (WGS) entry which is preliminary data.</text>
</comment>
<dbReference type="AlphaFoldDB" id="A0A9W7F4R2"/>
<evidence type="ECO:0000256" key="1">
    <source>
        <dbReference type="ARBA" id="ARBA00006795"/>
    </source>
</evidence>
<feature type="compositionally biased region" description="Polar residues" evidence="2">
    <location>
        <begin position="139"/>
        <end position="150"/>
    </location>
</feature>